<feature type="region of interest" description="Disordered" evidence="1">
    <location>
        <begin position="1"/>
        <end position="30"/>
    </location>
</feature>
<feature type="compositionally biased region" description="Basic and acidic residues" evidence="1">
    <location>
        <begin position="1"/>
        <end position="15"/>
    </location>
</feature>
<dbReference type="EMBL" id="OV651815">
    <property type="protein sequence ID" value="CAH1107850.1"/>
    <property type="molecule type" value="Genomic_DNA"/>
</dbReference>
<gene>
    <name evidence="2" type="ORF">PSYICH_LOCUS8682</name>
</gene>
<keyword evidence="3" id="KW-1185">Reference proteome</keyword>
<proteinExistence type="predicted"/>
<dbReference type="AlphaFoldDB" id="A0A9P0CX62"/>
<organism evidence="2 3">
    <name type="scientific">Psylliodes chrysocephalus</name>
    <dbReference type="NCBI Taxonomy" id="3402493"/>
    <lineage>
        <taxon>Eukaryota</taxon>
        <taxon>Metazoa</taxon>
        <taxon>Ecdysozoa</taxon>
        <taxon>Arthropoda</taxon>
        <taxon>Hexapoda</taxon>
        <taxon>Insecta</taxon>
        <taxon>Pterygota</taxon>
        <taxon>Neoptera</taxon>
        <taxon>Endopterygota</taxon>
        <taxon>Coleoptera</taxon>
        <taxon>Polyphaga</taxon>
        <taxon>Cucujiformia</taxon>
        <taxon>Chrysomeloidea</taxon>
        <taxon>Chrysomelidae</taxon>
        <taxon>Galerucinae</taxon>
        <taxon>Alticini</taxon>
        <taxon>Psylliodes</taxon>
    </lineage>
</organism>
<dbReference type="Proteomes" id="UP001153636">
    <property type="component" value="Chromosome 3"/>
</dbReference>
<name>A0A9P0CX62_9CUCU</name>
<evidence type="ECO:0000313" key="3">
    <source>
        <dbReference type="Proteomes" id="UP001153636"/>
    </source>
</evidence>
<evidence type="ECO:0000313" key="2">
    <source>
        <dbReference type="EMBL" id="CAH1107850.1"/>
    </source>
</evidence>
<protein>
    <submittedName>
        <fullName evidence="2">Uncharacterized protein</fullName>
    </submittedName>
</protein>
<sequence>MKNSLNKEKKSKTADTDCIDAPAEASETADTVCVDAPAETSKTADTELVDAPAEATKIAKNHPNSEKFCKTETTDEVKNNVIKRTGLCFLCVTNITLNKIGIKCQECNRVYQWSV</sequence>
<reference evidence="2" key="1">
    <citation type="submission" date="2022-01" db="EMBL/GenBank/DDBJ databases">
        <authorList>
            <person name="King R."/>
        </authorList>
    </citation>
    <scope>NUCLEOTIDE SEQUENCE</scope>
</reference>
<accession>A0A9P0CX62</accession>
<evidence type="ECO:0000256" key="1">
    <source>
        <dbReference type="SAM" id="MobiDB-lite"/>
    </source>
</evidence>